<reference evidence="1" key="1">
    <citation type="submission" date="2021-03" db="EMBL/GenBank/DDBJ databases">
        <authorList>
            <person name="Bekaert M."/>
        </authorList>
    </citation>
    <scope>NUCLEOTIDE SEQUENCE</scope>
</reference>
<keyword evidence="2" id="KW-1185">Reference proteome</keyword>
<dbReference type="OrthoDB" id="6061841at2759"/>
<protein>
    <submittedName>
        <fullName evidence="1">Uncharacterized protein</fullName>
    </submittedName>
</protein>
<organism evidence="1 2">
    <name type="scientific">Mytilus edulis</name>
    <name type="common">Blue mussel</name>
    <dbReference type="NCBI Taxonomy" id="6550"/>
    <lineage>
        <taxon>Eukaryota</taxon>
        <taxon>Metazoa</taxon>
        <taxon>Spiralia</taxon>
        <taxon>Lophotrochozoa</taxon>
        <taxon>Mollusca</taxon>
        <taxon>Bivalvia</taxon>
        <taxon>Autobranchia</taxon>
        <taxon>Pteriomorphia</taxon>
        <taxon>Mytilida</taxon>
        <taxon>Mytiloidea</taxon>
        <taxon>Mytilidae</taxon>
        <taxon>Mytilinae</taxon>
        <taxon>Mytilus</taxon>
    </lineage>
</organism>
<proteinExistence type="predicted"/>
<evidence type="ECO:0000313" key="1">
    <source>
        <dbReference type="EMBL" id="CAG2242539.1"/>
    </source>
</evidence>
<accession>A0A8S3U9U6</accession>
<name>A0A8S3U9U6_MYTED</name>
<dbReference type="AlphaFoldDB" id="A0A8S3U9U6"/>
<comment type="caution">
    <text evidence="1">The sequence shown here is derived from an EMBL/GenBank/DDBJ whole genome shotgun (WGS) entry which is preliminary data.</text>
</comment>
<dbReference type="Proteomes" id="UP000683360">
    <property type="component" value="Unassembled WGS sequence"/>
</dbReference>
<gene>
    <name evidence="1" type="ORF">MEDL_54705</name>
</gene>
<sequence length="1004" mass="113471">MHNVGNSTDNNEIVEIMEPRVHQPGLKKLESTINVTVPGMYAVHFTAFDRAGNFMSARGLLLYDNNELIELGRGTIEIFNCCYALQQTLFTGIVKFDIAHDVYGPSNKSTSPFTFVSDVYAELALQNVAWDDGDKLIVTIRAYDLLENYRDEIVTVYKDATPPMISNLWLTKGDRINISVHSVEEFNDMVIEWDAFDYHSGISHLNWRLYDNFTGSDIIHGEIDLPGQGKTESLKECEEKYVDNMRGPACYCTHYTGCYHKHFHIEPHVAVGNETGNGIVHNRSMGVHESDYFIDLNVTNMATLTTLKTIKITVDITPPEPGHVHDGIHGFPEIDYQQDLRLDAYWEGFFDHESGVAFYQYEFATTCLNKEDFKNKNMAIVAYNRAYEMSKPVCSDGVTITTTVPSVKNVVVMNAVTEPRLIKDSEDNEWYLDRYVNRHSLTNISDVCKFSDPMIEDINLIPITPGLILNITWMSGVDALLIDDYEVGFSSTTGSLEPDILSFQSSKHHTQMLINHFGVPEGKLFYIIIKSISKSNVIGIQSVGPYIMDTSPPLFIGASIQVNLSGSFLVANWSTASFIDVDDPYQLRYAYAIGHNPYSTDARQYSPIEQTGPCKSSSKYMCTAIDISKLNWKLHANSVYYVTIKATNLAGLSVTKTSIPYRHNTLFPTKGTVIDVPAKSNISANAPIKDIEDIDYTDITDRLVIRWNNFRHPHLNITYSACVGSSIGSCDSSTKRNIDHNINVYMFAGLSLSYFEDTRPQCEAEREFQISTSSLHAYFDIPENYFQYMTHAFWIIEEKFLIGDFWHTFNGMESYFIALHPELNLTSIDNILTPGRTYRLSVTFCADDVCFPSLKTSGVTIIPNKPVTGSISIDYTNHTETEDKIKITFAYMFDPDIFDDVEARSVVDNYEYTLMDESKGAYHNWLKVSNISAVNDSHAECTVYLSGQMDFSKCRMFALRGYNKAGVWQTTFADIKQCNVYDNNQIIIPKIVVDAVGEQQLNGR</sequence>
<evidence type="ECO:0000313" key="2">
    <source>
        <dbReference type="Proteomes" id="UP000683360"/>
    </source>
</evidence>
<dbReference type="PANTHER" id="PTHR16897:SF2">
    <property type="entry name" value="OS03G0226600 PROTEIN"/>
    <property type="match status" value="1"/>
</dbReference>
<dbReference type="EMBL" id="CAJPWZ010002675">
    <property type="protein sequence ID" value="CAG2242539.1"/>
    <property type="molecule type" value="Genomic_DNA"/>
</dbReference>
<dbReference type="PANTHER" id="PTHR16897">
    <property type="entry name" value="OS10G0105400 PROTEIN"/>
    <property type="match status" value="1"/>
</dbReference>